<accession>A0A8T1W1F4</accession>
<dbReference type="Proteomes" id="UP000693981">
    <property type="component" value="Unassembled WGS sequence"/>
</dbReference>
<proteinExistence type="predicted"/>
<protein>
    <submittedName>
        <fullName evidence="1">Uncharacterized protein</fullName>
    </submittedName>
</protein>
<dbReference type="EMBL" id="JAGDFL010000531">
    <property type="protein sequence ID" value="KAG7385929.1"/>
    <property type="molecule type" value="Genomic_DNA"/>
</dbReference>
<sequence>MFFVFLSTACEGGVMILNHGITMEDPWRFELTDTTRRCYYFTNCFNDRASLASWQDVNALHIVFYKDKYCTGEYVAASTPTDSLFFYKYNLANEVSSFMLWGDLYDTPTGYIDACAATKEKIAAKATNISVSLTNKLH</sequence>
<dbReference type="AlphaFoldDB" id="A0A8T1W1F4"/>
<evidence type="ECO:0000313" key="2">
    <source>
        <dbReference type="Proteomes" id="UP000693981"/>
    </source>
</evidence>
<evidence type="ECO:0000313" key="1">
    <source>
        <dbReference type="EMBL" id="KAG7385929.1"/>
    </source>
</evidence>
<keyword evidence="2" id="KW-1185">Reference proteome</keyword>
<organism evidence="1 2">
    <name type="scientific">Phytophthora boehmeriae</name>
    <dbReference type="NCBI Taxonomy" id="109152"/>
    <lineage>
        <taxon>Eukaryota</taxon>
        <taxon>Sar</taxon>
        <taxon>Stramenopiles</taxon>
        <taxon>Oomycota</taxon>
        <taxon>Peronosporomycetes</taxon>
        <taxon>Peronosporales</taxon>
        <taxon>Peronosporaceae</taxon>
        <taxon>Phytophthora</taxon>
    </lineage>
</organism>
<reference evidence="1" key="1">
    <citation type="submission" date="2021-02" db="EMBL/GenBank/DDBJ databases">
        <authorList>
            <person name="Palmer J.M."/>
        </authorList>
    </citation>
    <scope>NUCLEOTIDE SEQUENCE</scope>
    <source>
        <strain evidence="1">SCRP23</strain>
    </source>
</reference>
<gene>
    <name evidence="1" type="ORF">PHYBOEH_008862</name>
</gene>
<comment type="caution">
    <text evidence="1">The sequence shown here is derived from an EMBL/GenBank/DDBJ whole genome shotgun (WGS) entry which is preliminary data.</text>
</comment>
<name>A0A8T1W1F4_9STRA</name>